<evidence type="ECO:0000256" key="2">
    <source>
        <dbReference type="PROSITE-ProRule" id="PRU01091"/>
    </source>
</evidence>
<name>A0A2R4CH04_9BURK</name>
<dbReference type="EMBL" id="CP028324">
    <property type="protein sequence ID" value="AVR98937.1"/>
    <property type="molecule type" value="Genomic_DNA"/>
</dbReference>
<dbReference type="Proteomes" id="UP000240505">
    <property type="component" value="Chromosome"/>
</dbReference>
<dbReference type="SUPFAM" id="SSF46894">
    <property type="entry name" value="C-terminal effector domain of the bipartite response regulators"/>
    <property type="match status" value="1"/>
</dbReference>
<dbReference type="PRINTS" id="PR00364">
    <property type="entry name" value="DISEASERSIST"/>
</dbReference>
<proteinExistence type="predicted"/>
<dbReference type="AlphaFoldDB" id="A0A2R4CH04"/>
<dbReference type="CDD" id="cd00383">
    <property type="entry name" value="trans_reg_C"/>
    <property type="match status" value="1"/>
</dbReference>
<dbReference type="CDD" id="cd00009">
    <property type="entry name" value="AAA"/>
    <property type="match status" value="1"/>
</dbReference>
<evidence type="ECO:0000256" key="1">
    <source>
        <dbReference type="ARBA" id="ARBA00023125"/>
    </source>
</evidence>
<dbReference type="KEGG" id="masz:C9I28_27425"/>
<keyword evidence="1 2" id="KW-0238">DNA-binding</keyword>
<dbReference type="GO" id="GO:0003677">
    <property type="term" value="F:DNA binding"/>
    <property type="evidence" value="ECO:0007669"/>
    <property type="project" value="UniProtKB-UniRule"/>
</dbReference>
<dbReference type="InterPro" id="IPR027417">
    <property type="entry name" value="P-loop_NTPase"/>
</dbReference>
<dbReference type="PANTHER" id="PTHR47691:SF3">
    <property type="entry name" value="HTH-TYPE TRANSCRIPTIONAL REGULATOR RV0890C-RELATED"/>
    <property type="match status" value="1"/>
</dbReference>
<accession>A0A2R4CH04</accession>
<keyword evidence="5" id="KW-1185">Reference proteome</keyword>
<dbReference type="Pfam" id="PF00486">
    <property type="entry name" value="Trans_reg_C"/>
    <property type="match status" value="1"/>
</dbReference>
<reference evidence="4 5" key="1">
    <citation type="submission" date="2018-03" db="EMBL/GenBank/DDBJ databases">
        <title>Massilia armeniaca sp. nov., isolated from desert soil.</title>
        <authorList>
            <person name="Huang H."/>
            <person name="Ren M."/>
        </authorList>
    </citation>
    <scope>NUCLEOTIDE SEQUENCE [LARGE SCALE GENOMIC DNA]</scope>
    <source>
        <strain evidence="4 5">ZMN-3</strain>
    </source>
</reference>
<feature type="domain" description="OmpR/PhoB-type" evidence="3">
    <location>
        <begin position="105"/>
        <end position="198"/>
    </location>
</feature>
<evidence type="ECO:0000313" key="5">
    <source>
        <dbReference type="Proteomes" id="UP000240505"/>
    </source>
</evidence>
<dbReference type="InterPro" id="IPR036388">
    <property type="entry name" value="WH-like_DNA-bd_sf"/>
</dbReference>
<feature type="DNA-binding region" description="OmpR/PhoB-type" evidence="2">
    <location>
        <begin position="105"/>
        <end position="198"/>
    </location>
</feature>
<dbReference type="Gene3D" id="3.40.50.300">
    <property type="entry name" value="P-loop containing nucleotide triphosphate hydrolases"/>
    <property type="match status" value="1"/>
</dbReference>
<dbReference type="InterPro" id="IPR001867">
    <property type="entry name" value="OmpR/PhoB-type_DNA-bd"/>
</dbReference>
<dbReference type="InterPro" id="IPR016032">
    <property type="entry name" value="Sig_transdc_resp-reg_C-effctor"/>
</dbReference>
<gene>
    <name evidence="4" type="ORF">C9I28_27425</name>
</gene>
<protein>
    <recommendedName>
        <fullName evidence="3">OmpR/PhoB-type domain-containing protein</fullName>
    </recommendedName>
</protein>
<dbReference type="GO" id="GO:0006355">
    <property type="term" value="P:regulation of DNA-templated transcription"/>
    <property type="evidence" value="ECO:0007669"/>
    <property type="project" value="InterPro"/>
</dbReference>
<dbReference type="GO" id="GO:0000160">
    <property type="term" value="P:phosphorelay signal transduction system"/>
    <property type="evidence" value="ECO:0007669"/>
    <property type="project" value="InterPro"/>
</dbReference>
<dbReference type="SMART" id="SM00862">
    <property type="entry name" value="Trans_reg_C"/>
    <property type="match status" value="1"/>
</dbReference>
<dbReference type="Gene3D" id="1.10.10.10">
    <property type="entry name" value="Winged helix-like DNA-binding domain superfamily/Winged helix DNA-binding domain"/>
    <property type="match status" value="1"/>
</dbReference>
<organism evidence="4 5">
    <name type="scientific">Pseudoduganella armeniaca</name>
    <dbReference type="NCBI Taxonomy" id="2072590"/>
    <lineage>
        <taxon>Bacteria</taxon>
        <taxon>Pseudomonadati</taxon>
        <taxon>Pseudomonadota</taxon>
        <taxon>Betaproteobacteria</taxon>
        <taxon>Burkholderiales</taxon>
        <taxon>Oxalobacteraceae</taxon>
        <taxon>Telluria group</taxon>
        <taxon>Pseudoduganella</taxon>
    </lineage>
</organism>
<evidence type="ECO:0000259" key="3">
    <source>
        <dbReference type="PROSITE" id="PS51755"/>
    </source>
</evidence>
<sequence>MTKLSSNTASRNAHVLTVLRQENECMANPHCLSYTVTWWLWWRHHRRWRRCCCPCRADCAALANMLSTTSGPDVGGVDSLIGNYRIDMSENPLADLNPDLIMSDRPPIQIGSFELWPAARRLRQHGKAVAITGRAFDVLAVLAARHPDMARKSELMTAVWPGLVVEDNNLQVQISLLRKILGRDAIATVPGFGYCLNLAVTTGAGTTGTPRHGTAGSLHGRATDLAELSELVREYRLVTLAGGPGVGKSTLARHLPAPPAAELTWIDLADCIDPTGLLQAFAGAVEAGSAGEKDSVTLLRQLGRRPGLLVLDNADRVARLLAPIVEELLAHGAVHVLVTTQVRLHLPQEHVYRLTPLAVPPHGTPLPEARQYGALDLLDARARGHDHRFALTPAVLPDAIELCRQLDGLPLALELAAARIPALGVAGVLQRMDERLTVLATSHEGVPARQRSLQDAIAWSCALLAPDERALWCETARLPTPFLLEDLIAVGPARDIGRTLDLLGTLVERGLLRFDTEPAPCYRLDASHRLFAQAVSAAPGGTERMPQKEKGP</sequence>
<dbReference type="PROSITE" id="PS51755">
    <property type="entry name" value="OMPR_PHOB"/>
    <property type="match status" value="1"/>
</dbReference>
<dbReference type="PANTHER" id="PTHR47691">
    <property type="entry name" value="REGULATOR-RELATED"/>
    <property type="match status" value="1"/>
</dbReference>
<evidence type="ECO:0000313" key="4">
    <source>
        <dbReference type="EMBL" id="AVR98937.1"/>
    </source>
</evidence>
<dbReference type="SUPFAM" id="SSF52540">
    <property type="entry name" value="P-loop containing nucleoside triphosphate hydrolases"/>
    <property type="match status" value="1"/>
</dbReference>